<feature type="transmembrane region" description="Helical" evidence="1">
    <location>
        <begin position="20"/>
        <end position="43"/>
    </location>
</feature>
<evidence type="ECO:0000256" key="1">
    <source>
        <dbReference type="SAM" id="Phobius"/>
    </source>
</evidence>
<dbReference type="EMBL" id="AWSU01000272">
    <property type="protein sequence ID" value="ERI75048.1"/>
    <property type="molecule type" value="Genomic_DNA"/>
</dbReference>
<evidence type="ECO:0000313" key="2">
    <source>
        <dbReference type="EMBL" id="ERI75048.1"/>
    </source>
</evidence>
<comment type="caution">
    <text evidence="2">The sequence shown here is derived from an EMBL/GenBank/DDBJ whole genome shotgun (WGS) entry which is preliminary data.</text>
</comment>
<keyword evidence="1" id="KW-1133">Transmembrane helix</keyword>
<feature type="transmembrane region" description="Helical" evidence="1">
    <location>
        <begin position="49"/>
        <end position="72"/>
    </location>
</feature>
<keyword evidence="1" id="KW-0812">Transmembrane</keyword>
<evidence type="ECO:0000313" key="3">
    <source>
        <dbReference type="Proteomes" id="UP000016491"/>
    </source>
</evidence>
<protein>
    <submittedName>
        <fullName evidence="2">Uncharacterized protein</fullName>
    </submittedName>
</protein>
<name>A0ABC9TV49_CLOSY</name>
<gene>
    <name evidence="2" type="ORF">CLOSYM_03484</name>
</gene>
<dbReference type="Proteomes" id="UP000016491">
    <property type="component" value="Unassembled WGS sequence"/>
</dbReference>
<reference evidence="2 3" key="1">
    <citation type="submission" date="2013-07" db="EMBL/GenBank/DDBJ databases">
        <authorList>
            <person name="Weinstock G."/>
            <person name="Sodergren E."/>
            <person name="Wylie T."/>
            <person name="Fulton L."/>
            <person name="Fulton R."/>
            <person name="Fronick C."/>
            <person name="O'Laughlin M."/>
            <person name="Godfrey J."/>
            <person name="Miner T."/>
            <person name="Herter B."/>
            <person name="Appelbaum E."/>
            <person name="Cordes M."/>
            <person name="Lek S."/>
            <person name="Wollam A."/>
            <person name="Pepin K.H."/>
            <person name="Palsikar V.B."/>
            <person name="Mitreva M."/>
            <person name="Wilson R.K."/>
        </authorList>
    </citation>
    <scope>NUCLEOTIDE SEQUENCE [LARGE SCALE GENOMIC DNA]</scope>
    <source>
        <strain evidence="2 3">ATCC 14940</strain>
    </source>
</reference>
<sequence>MQGSRRNSGPIRILTYFPAYSISLFLPLPAILFFCVCYDLPFVSVISSVVFFLPSFLLLIFSVPLSASVLLCSSPYQLPR</sequence>
<accession>A0ABC9TV49</accession>
<proteinExistence type="predicted"/>
<dbReference type="AlphaFoldDB" id="A0ABC9TV49"/>
<organism evidence="2 3">
    <name type="scientific">[Clostridium] symbiosum ATCC 14940</name>
    <dbReference type="NCBI Taxonomy" id="411472"/>
    <lineage>
        <taxon>Bacteria</taxon>
        <taxon>Bacillati</taxon>
        <taxon>Bacillota</taxon>
        <taxon>Clostridia</taxon>
        <taxon>Lachnospirales</taxon>
        <taxon>Lachnospiraceae</taxon>
        <taxon>Otoolea</taxon>
    </lineage>
</organism>
<keyword evidence="1" id="KW-0472">Membrane</keyword>